<keyword evidence="6" id="KW-0175">Coiled coil</keyword>
<dbReference type="GO" id="GO:0046983">
    <property type="term" value="F:protein dimerization activity"/>
    <property type="evidence" value="ECO:0007669"/>
    <property type="project" value="InterPro"/>
</dbReference>
<dbReference type="GO" id="GO:0045944">
    <property type="term" value="P:positive regulation of transcription by RNA polymerase II"/>
    <property type="evidence" value="ECO:0007669"/>
    <property type="project" value="InterPro"/>
</dbReference>
<gene>
    <name evidence="9" type="primary">CjSOC1</name>
</gene>
<protein>
    <submittedName>
        <fullName evidence="9">TM3-like MADS-box transcription factor</fullName>
    </submittedName>
</protein>
<dbReference type="InterPro" id="IPR036879">
    <property type="entry name" value="TF_MADSbox_sf"/>
</dbReference>
<reference evidence="9" key="1">
    <citation type="journal article" date="2008" name="BMC Genomics">
        <title>Characterization of expressed sequence tags from a full-length enriched cDNA library of Cryptomeria japonica male strobili.</title>
        <authorList>
            <person name="Futamura N."/>
            <person name="Totoki Y."/>
            <person name="Toyoda A."/>
            <person name="Igasaki T."/>
            <person name="Nanjo T."/>
            <person name="Seki M."/>
            <person name="Sakaki Y."/>
            <person name="Mari A."/>
            <person name="Shinozaki K."/>
            <person name="Shinohara K."/>
        </authorList>
    </citation>
    <scope>NUCLEOTIDE SEQUENCE</scope>
    <source>
        <tissue evidence="9">Male strobilus</tissue>
    </source>
</reference>
<dbReference type="Gene3D" id="3.40.1810.10">
    <property type="entry name" value="Transcription factor, MADS-box"/>
    <property type="match status" value="1"/>
</dbReference>
<evidence type="ECO:0000313" key="9">
    <source>
        <dbReference type="EMBL" id="BAG48497.1"/>
    </source>
</evidence>
<evidence type="ECO:0000259" key="8">
    <source>
        <dbReference type="PROSITE" id="PS51297"/>
    </source>
</evidence>
<evidence type="ECO:0000256" key="1">
    <source>
        <dbReference type="ARBA" id="ARBA00004123"/>
    </source>
</evidence>
<dbReference type="SUPFAM" id="SSF55455">
    <property type="entry name" value="SRF-like"/>
    <property type="match status" value="1"/>
</dbReference>
<keyword evidence="2" id="KW-0805">Transcription regulation</keyword>
<dbReference type="PROSITE" id="PS51297">
    <property type="entry name" value="K_BOX"/>
    <property type="match status" value="1"/>
</dbReference>
<dbReference type="PROSITE" id="PS50066">
    <property type="entry name" value="MADS_BOX_2"/>
    <property type="match status" value="1"/>
</dbReference>
<accession>B2ZX80</accession>
<keyword evidence="5" id="KW-0539">Nucleus</keyword>
<feature type="coiled-coil region" evidence="6">
    <location>
        <begin position="79"/>
        <end position="113"/>
    </location>
</feature>
<dbReference type="InterPro" id="IPR002100">
    <property type="entry name" value="TF_MADSbox"/>
</dbReference>
<dbReference type="SMART" id="SM00432">
    <property type="entry name" value="MADS"/>
    <property type="match status" value="1"/>
</dbReference>
<sequence length="255" mass="29410">MVRGKTQMKRIENATSRQVTFSKRRNGLLKKAYELAVLCDAEVALIIFSPRGKLYEYSSNSMQVLLEKYQKCSHENNNNKASEQDAQYLKQEIANMRERIKSLETTQRNMLGEDLTQCSLKDLADLEVRVERGLSHIRAHKEQYLMETIKQCERKERMLMEENTRLRKKDQILTEENALLMKKCGGSQFLDGSSSTTCTIGLLTSNSHSEDENHLQLVMRPPDVQDSPTEVETHQLQLVMRPPDVQDHLVVHDSD</sequence>
<dbReference type="EMBL" id="AB359030">
    <property type="protein sequence ID" value="BAG48497.1"/>
    <property type="molecule type" value="mRNA"/>
</dbReference>
<organism evidence="9">
    <name type="scientific">Cryptomeria japonica</name>
    <name type="common">Japanese cedar</name>
    <name type="synonym">Cupressus japonica</name>
    <dbReference type="NCBI Taxonomy" id="3369"/>
    <lineage>
        <taxon>Eukaryota</taxon>
        <taxon>Viridiplantae</taxon>
        <taxon>Streptophyta</taxon>
        <taxon>Embryophyta</taxon>
        <taxon>Tracheophyta</taxon>
        <taxon>Spermatophyta</taxon>
        <taxon>Pinopsida</taxon>
        <taxon>Pinidae</taxon>
        <taxon>Conifers II</taxon>
        <taxon>Cupressales</taxon>
        <taxon>Cupressaceae</taxon>
        <taxon>Cryptomeria</taxon>
    </lineage>
</organism>
<dbReference type="PANTHER" id="PTHR48019">
    <property type="entry name" value="SERUM RESPONSE FACTOR HOMOLOG"/>
    <property type="match status" value="1"/>
</dbReference>
<keyword evidence="4" id="KW-0804">Transcription</keyword>
<feature type="domain" description="K-box" evidence="8">
    <location>
        <begin position="86"/>
        <end position="179"/>
    </location>
</feature>
<dbReference type="GO" id="GO:0005634">
    <property type="term" value="C:nucleus"/>
    <property type="evidence" value="ECO:0007669"/>
    <property type="project" value="UniProtKB-SubCell"/>
</dbReference>
<dbReference type="FunFam" id="3.40.1810.10:FF:000008">
    <property type="entry name" value="MADS-box transcription factor 1"/>
    <property type="match status" value="1"/>
</dbReference>
<dbReference type="PROSITE" id="PS00350">
    <property type="entry name" value="MADS_BOX_1"/>
    <property type="match status" value="1"/>
</dbReference>
<dbReference type="CDD" id="cd00265">
    <property type="entry name" value="MADS_MEF2_like"/>
    <property type="match status" value="1"/>
</dbReference>
<comment type="subcellular location">
    <subcellularLocation>
        <location evidence="1">Nucleus</location>
    </subcellularLocation>
</comment>
<dbReference type="Pfam" id="PF01486">
    <property type="entry name" value="K-box"/>
    <property type="match status" value="1"/>
</dbReference>
<dbReference type="Pfam" id="PF00319">
    <property type="entry name" value="SRF-TF"/>
    <property type="match status" value="1"/>
</dbReference>
<evidence type="ECO:0000256" key="6">
    <source>
        <dbReference type="SAM" id="Coils"/>
    </source>
</evidence>
<evidence type="ECO:0000259" key="7">
    <source>
        <dbReference type="PROSITE" id="PS50066"/>
    </source>
</evidence>
<evidence type="ECO:0000256" key="4">
    <source>
        <dbReference type="ARBA" id="ARBA00023163"/>
    </source>
</evidence>
<dbReference type="InterPro" id="IPR050142">
    <property type="entry name" value="MADS-box/MEF2_TF"/>
</dbReference>
<evidence type="ECO:0000256" key="5">
    <source>
        <dbReference type="ARBA" id="ARBA00023242"/>
    </source>
</evidence>
<feature type="domain" description="MADS-box" evidence="7">
    <location>
        <begin position="1"/>
        <end position="61"/>
    </location>
</feature>
<dbReference type="GO" id="GO:0000977">
    <property type="term" value="F:RNA polymerase II transcription regulatory region sequence-specific DNA binding"/>
    <property type="evidence" value="ECO:0007669"/>
    <property type="project" value="InterPro"/>
</dbReference>
<name>B2ZX80_CRYJA</name>
<dbReference type="InterPro" id="IPR033896">
    <property type="entry name" value="MEF2-like_N"/>
</dbReference>
<evidence type="ECO:0000256" key="3">
    <source>
        <dbReference type="ARBA" id="ARBA00023125"/>
    </source>
</evidence>
<proteinExistence type="evidence at transcript level"/>
<dbReference type="InterPro" id="IPR002487">
    <property type="entry name" value="TF_Kbox"/>
</dbReference>
<keyword evidence="3" id="KW-0238">DNA-binding</keyword>
<dbReference type="PRINTS" id="PR00404">
    <property type="entry name" value="MADSDOMAIN"/>
</dbReference>
<evidence type="ECO:0000256" key="2">
    <source>
        <dbReference type="ARBA" id="ARBA00023015"/>
    </source>
</evidence>
<dbReference type="GO" id="GO:0003700">
    <property type="term" value="F:DNA-binding transcription factor activity"/>
    <property type="evidence" value="ECO:0007669"/>
    <property type="project" value="InterPro"/>
</dbReference>
<dbReference type="AlphaFoldDB" id="B2ZX80"/>